<feature type="region of interest" description="Disordered" evidence="1">
    <location>
        <begin position="418"/>
        <end position="475"/>
    </location>
</feature>
<dbReference type="CDD" id="cd16989">
    <property type="entry name" value="ENTH_EpsinR"/>
    <property type="match status" value="1"/>
</dbReference>
<evidence type="ECO:0000313" key="4">
    <source>
        <dbReference type="Proteomes" id="UP000663870"/>
    </source>
</evidence>
<dbReference type="SUPFAM" id="SSF48464">
    <property type="entry name" value="ENTH/VHS domain"/>
    <property type="match status" value="1"/>
</dbReference>
<dbReference type="PANTHER" id="PTHR12276:SF45">
    <property type="entry name" value="CLATHRIN INTERACTOR 1"/>
    <property type="match status" value="1"/>
</dbReference>
<feature type="compositionally biased region" description="Low complexity" evidence="1">
    <location>
        <begin position="297"/>
        <end position="311"/>
    </location>
</feature>
<organism evidence="3 4">
    <name type="scientific">Rotaria sordida</name>
    <dbReference type="NCBI Taxonomy" id="392033"/>
    <lineage>
        <taxon>Eukaryota</taxon>
        <taxon>Metazoa</taxon>
        <taxon>Spiralia</taxon>
        <taxon>Gnathifera</taxon>
        <taxon>Rotifera</taxon>
        <taxon>Eurotatoria</taxon>
        <taxon>Bdelloidea</taxon>
        <taxon>Philodinida</taxon>
        <taxon>Philodinidae</taxon>
        <taxon>Rotaria</taxon>
    </lineage>
</organism>
<dbReference type="GO" id="GO:0030125">
    <property type="term" value="C:clathrin vesicle coat"/>
    <property type="evidence" value="ECO:0007669"/>
    <property type="project" value="TreeGrafter"/>
</dbReference>
<dbReference type="GO" id="GO:0005768">
    <property type="term" value="C:endosome"/>
    <property type="evidence" value="ECO:0007669"/>
    <property type="project" value="TreeGrafter"/>
</dbReference>
<feature type="domain" description="ENTH" evidence="2">
    <location>
        <begin position="28"/>
        <end position="161"/>
    </location>
</feature>
<dbReference type="GO" id="GO:0005543">
    <property type="term" value="F:phospholipid binding"/>
    <property type="evidence" value="ECO:0007669"/>
    <property type="project" value="TreeGrafter"/>
</dbReference>
<dbReference type="AlphaFoldDB" id="A0A814UQP8"/>
<feature type="compositionally biased region" description="Basic and acidic residues" evidence="1">
    <location>
        <begin position="273"/>
        <end position="294"/>
    </location>
</feature>
<evidence type="ECO:0000259" key="2">
    <source>
        <dbReference type="PROSITE" id="PS50942"/>
    </source>
</evidence>
<keyword evidence="4" id="KW-1185">Reference proteome</keyword>
<gene>
    <name evidence="3" type="ORF">JXQ802_LOCUS23238</name>
</gene>
<reference evidence="3" key="1">
    <citation type="submission" date="2021-02" db="EMBL/GenBank/DDBJ databases">
        <authorList>
            <person name="Nowell W R."/>
        </authorList>
    </citation>
    <scope>NUCLEOTIDE SEQUENCE</scope>
</reference>
<feature type="region of interest" description="Disordered" evidence="1">
    <location>
        <begin position="526"/>
        <end position="554"/>
    </location>
</feature>
<dbReference type="InterPro" id="IPR008942">
    <property type="entry name" value="ENTH_VHS"/>
</dbReference>
<dbReference type="Pfam" id="PF01417">
    <property type="entry name" value="ENTH"/>
    <property type="match status" value="1"/>
</dbReference>
<feature type="compositionally biased region" description="Polar residues" evidence="1">
    <location>
        <begin position="418"/>
        <end position="453"/>
    </location>
</feature>
<dbReference type="GO" id="GO:0006897">
    <property type="term" value="P:endocytosis"/>
    <property type="evidence" value="ECO:0007669"/>
    <property type="project" value="TreeGrafter"/>
</dbReference>
<sequence length="577" mass="65274">MDLSKINLSNYIPTMPYKVRELFDKATNIVMNYTETEAKVVEATNDESWGPPGKLLQELSQLSYSFEHYNEVIGMLWKRCFGQDKRYWRRTYKSLLVLLYLIKNGSEKVVTSAREHLYDLKSLESFSYTDEQGKDQGINVRHKVKEIVEFIQDDDRLRDERKKAKVNRDKYVGVGSDTSSSHYSDRWNDYDDSNIGNNTTTATKRKDFVELDGRWRSTNPSILEEGFNKAEDLASKVREIVLDQRRPSNDYSPEISDDDSQFSKKNSQFYDTPWKDQSNEYRSKTKESDFEVKKTPTSSNNTQLSSQNRTTPTTAIKKPQMVPPLPTQTTPQPPIADLLGDDDGFTPYVQASGVSSPIEDDFGQFQEASIIPPQQITSPISTTQPSIWPTTTTTTTTASVIPPPSATIFDPFETLSGTTSTSNDLLQPMNSPSPTTANKTLSNDLNLFQTPSPTTQQSSMFFPTQQQQQQQQQSFVRPQMFQQPMMFSSTQQQFNKPNNNSFNNTWSSAQGKIDISLNNLIPHTRGDAQKTSLPLNQLVSPTNSGPSSSMMMNKNTQSMFSNTSLPMNLSSNPTKLK</sequence>
<dbReference type="GO" id="GO:0030276">
    <property type="term" value="F:clathrin binding"/>
    <property type="evidence" value="ECO:0007669"/>
    <property type="project" value="TreeGrafter"/>
</dbReference>
<feature type="compositionally biased region" description="Polar residues" evidence="1">
    <location>
        <begin position="529"/>
        <end position="554"/>
    </location>
</feature>
<dbReference type="Proteomes" id="UP000663870">
    <property type="component" value="Unassembled WGS sequence"/>
</dbReference>
<dbReference type="InterPro" id="IPR013809">
    <property type="entry name" value="ENTH"/>
</dbReference>
<accession>A0A814UQP8</accession>
<feature type="compositionally biased region" description="Low complexity" evidence="1">
    <location>
        <begin position="454"/>
        <end position="475"/>
    </location>
</feature>
<dbReference type="GO" id="GO:0005886">
    <property type="term" value="C:plasma membrane"/>
    <property type="evidence" value="ECO:0007669"/>
    <property type="project" value="TreeGrafter"/>
</dbReference>
<name>A0A814UQP8_9BILA</name>
<evidence type="ECO:0000313" key="3">
    <source>
        <dbReference type="EMBL" id="CAF1179068.1"/>
    </source>
</evidence>
<protein>
    <recommendedName>
        <fullName evidence="2">ENTH domain-containing protein</fullName>
    </recommendedName>
</protein>
<dbReference type="EMBL" id="CAJNOL010000725">
    <property type="protein sequence ID" value="CAF1179068.1"/>
    <property type="molecule type" value="Genomic_DNA"/>
</dbReference>
<dbReference type="SMART" id="SM00273">
    <property type="entry name" value="ENTH"/>
    <property type="match status" value="1"/>
</dbReference>
<feature type="region of interest" description="Disordered" evidence="1">
    <location>
        <begin position="244"/>
        <end position="324"/>
    </location>
</feature>
<dbReference type="Gene3D" id="1.25.40.90">
    <property type="match status" value="1"/>
</dbReference>
<dbReference type="PANTHER" id="PTHR12276">
    <property type="entry name" value="EPSIN/ENT-RELATED"/>
    <property type="match status" value="1"/>
</dbReference>
<dbReference type="FunFam" id="1.25.40.90:FF:000006">
    <property type="entry name" value="Clathrin interactor 1"/>
    <property type="match status" value="1"/>
</dbReference>
<comment type="caution">
    <text evidence="3">The sequence shown here is derived from an EMBL/GenBank/DDBJ whole genome shotgun (WGS) entry which is preliminary data.</text>
</comment>
<dbReference type="PROSITE" id="PS50942">
    <property type="entry name" value="ENTH"/>
    <property type="match status" value="1"/>
</dbReference>
<proteinExistence type="predicted"/>
<evidence type="ECO:0000256" key="1">
    <source>
        <dbReference type="SAM" id="MobiDB-lite"/>
    </source>
</evidence>